<dbReference type="Gene3D" id="3.90.1530.30">
    <property type="match status" value="1"/>
</dbReference>
<evidence type="ECO:0000256" key="2">
    <source>
        <dbReference type="ARBA" id="ARBA00022829"/>
    </source>
</evidence>
<dbReference type="GO" id="GO:0005694">
    <property type="term" value="C:chromosome"/>
    <property type="evidence" value="ECO:0007669"/>
    <property type="project" value="TreeGrafter"/>
</dbReference>
<feature type="domain" description="ParB-like N-terminal" evidence="5">
    <location>
        <begin position="54"/>
        <end position="144"/>
    </location>
</feature>
<dbReference type="GO" id="GO:0045881">
    <property type="term" value="P:positive regulation of sporulation resulting in formation of a cellular spore"/>
    <property type="evidence" value="ECO:0007669"/>
    <property type="project" value="TreeGrafter"/>
</dbReference>
<evidence type="ECO:0000256" key="1">
    <source>
        <dbReference type="ARBA" id="ARBA00006295"/>
    </source>
</evidence>
<feature type="region of interest" description="Disordered" evidence="4">
    <location>
        <begin position="25"/>
        <end position="44"/>
    </location>
</feature>
<dbReference type="InterPro" id="IPR050336">
    <property type="entry name" value="Chromosome_partition/occlusion"/>
</dbReference>
<dbReference type="SMART" id="SM00470">
    <property type="entry name" value="ParB"/>
    <property type="match status" value="1"/>
</dbReference>
<dbReference type="Pfam" id="PF23552">
    <property type="entry name" value="ParB_C"/>
    <property type="match status" value="1"/>
</dbReference>
<dbReference type="GO" id="GO:0003677">
    <property type="term" value="F:DNA binding"/>
    <property type="evidence" value="ECO:0007669"/>
    <property type="project" value="UniProtKB-KW"/>
</dbReference>
<comment type="caution">
    <text evidence="6">The sequence shown here is derived from an EMBL/GenBank/DDBJ whole genome shotgun (WGS) entry which is preliminary data.</text>
</comment>
<dbReference type="Pfam" id="PF17762">
    <property type="entry name" value="HTH_ParB"/>
    <property type="match status" value="1"/>
</dbReference>
<dbReference type="InterPro" id="IPR041468">
    <property type="entry name" value="HTH_ParB/Spo0J"/>
</dbReference>
<dbReference type="Gene3D" id="1.10.10.2830">
    <property type="match status" value="1"/>
</dbReference>
<name>A0A316EH55_9BACT</name>
<evidence type="ECO:0000313" key="6">
    <source>
        <dbReference type="EMBL" id="PWK29404.1"/>
    </source>
</evidence>
<organism evidence="6 7">
    <name type="scientific">Arcicella aurantiaca</name>
    <dbReference type="NCBI Taxonomy" id="591202"/>
    <lineage>
        <taxon>Bacteria</taxon>
        <taxon>Pseudomonadati</taxon>
        <taxon>Bacteroidota</taxon>
        <taxon>Cytophagia</taxon>
        <taxon>Cytophagales</taxon>
        <taxon>Flectobacillaceae</taxon>
        <taxon>Arcicella</taxon>
    </lineage>
</organism>
<dbReference type="PANTHER" id="PTHR33375:SF1">
    <property type="entry name" value="CHROMOSOME-PARTITIONING PROTEIN PARB-RELATED"/>
    <property type="match status" value="1"/>
</dbReference>
<keyword evidence="2" id="KW-0159">Chromosome partition</keyword>
<dbReference type="SUPFAM" id="SSF110849">
    <property type="entry name" value="ParB/Sulfiredoxin"/>
    <property type="match status" value="1"/>
</dbReference>
<dbReference type="InterPro" id="IPR057240">
    <property type="entry name" value="ParB_dimer_C"/>
</dbReference>
<dbReference type="Pfam" id="PF02195">
    <property type="entry name" value="ParB_N"/>
    <property type="match status" value="1"/>
</dbReference>
<evidence type="ECO:0000313" key="7">
    <source>
        <dbReference type="Proteomes" id="UP000245489"/>
    </source>
</evidence>
<keyword evidence="3" id="KW-0238">DNA-binding</keyword>
<dbReference type="OrthoDB" id="9802051at2"/>
<keyword evidence="7" id="KW-1185">Reference proteome</keyword>
<dbReference type="AlphaFoldDB" id="A0A316EH55"/>
<dbReference type="PANTHER" id="PTHR33375">
    <property type="entry name" value="CHROMOSOME-PARTITIONING PROTEIN PARB-RELATED"/>
    <property type="match status" value="1"/>
</dbReference>
<evidence type="ECO:0000259" key="5">
    <source>
        <dbReference type="SMART" id="SM00470"/>
    </source>
</evidence>
<dbReference type="CDD" id="cd16393">
    <property type="entry name" value="SPO0J_N"/>
    <property type="match status" value="1"/>
</dbReference>
<gene>
    <name evidence="6" type="ORF">LV89_00244</name>
</gene>
<proteinExistence type="inferred from homology"/>
<dbReference type="FunFam" id="1.10.10.2830:FF:000001">
    <property type="entry name" value="Chromosome partitioning protein ParB"/>
    <property type="match status" value="1"/>
</dbReference>
<dbReference type="GO" id="GO:0007059">
    <property type="term" value="P:chromosome segregation"/>
    <property type="evidence" value="ECO:0007669"/>
    <property type="project" value="UniProtKB-KW"/>
</dbReference>
<dbReference type="InterPro" id="IPR004437">
    <property type="entry name" value="ParB/RepB/Spo0J"/>
</dbReference>
<dbReference type="InterPro" id="IPR036086">
    <property type="entry name" value="ParB/Sulfiredoxin_sf"/>
</dbReference>
<dbReference type="InterPro" id="IPR003115">
    <property type="entry name" value="ParB_N"/>
</dbReference>
<sequence>MSKVELPTIKKRVGLGRGLGALLQDSDEVNNTQPRQPVTPLERPSRLEQISSMNEISVDLIETNPYQPRTHFDEEALNELADSIKVQGIIQPITVRQLGPNKFQLISGERRLQASKRAGLTRVPAYVRTADDQQMLEMALIENIQRENLNAIEIALSYQRLITECSLKQEELGDRVGKNRTTVNNYIRLLKLPDVIQVALRDMKISMGHARAIINITDREQQLDIFKKIISDDWSVRKVEEAVRDLADSNLVNTAKKAIGGGIKQEIRSLQFRLQAYFGSKVVVKADEKGKGEIKIPFTSQEELDKILLAIKA</sequence>
<dbReference type="EMBL" id="QGGO01000001">
    <property type="protein sequence ID" value="PWK29404.1"/>
    <property type="molecule type" value="Genomic_DNA"/>
</dbReference>
<dbReference type="Proteomes" id="UP000245489">
    <property type="component" value="Unassembled WGS sequence"/>
</dbReference>
<accession>A0A316EH55</accession>
<dbReference type="SUPFAM" id="SSF109709">
    <property type="entry name" value="KorB DNA-binding domain-like"/>
    <property type="match status" value="1"/>
</dbReference>
<evidence type="ECO:0000256" key="3">
    <source>
        <dbReference type="ARBA" id="ARBA00023125"/>
    </source>
</evidence>
<dbReference type="FunFam" id="3.90.1530.30:FF:000001">
    <property type="entry name" value="Chromosome partitioning protein ParB"/>
    <property type="match status" value="1"/>
</dbReference>
<comment type="similarity">
    <text evidence="1">Belongs to the ParB family.</text>
</comment>
<reference evidence="6 7" key="1">
    <citation type="submission" date="2018-05" db="EMBL/GenBank/DDBJ databases">
        <title>Genomic Encyclopedia of Archaeal and Bacterial Type Strains, Phase II (KMG-II): from individual species to whole genera.</title>
        <authorList>
            <person name="Goeker M."/>
        </authorList>
    </citation>
    <scope>NUCLEOTIDE SEQUENCE [LARGE SCALE GENOMIC DNA]</scope>
    <source>
        <strain evidence="6 7">DSM 22214</strain>
    </source>
</reference>
<dbReference type="NCBIfam" id="TIGR00180">
    <property type="entry name" value="parB_part"/>
    <property type="match status" value="1"/>
</dbReference>
<protein>
    <submittedName>
        <fullName evidence="6">ParB family chromosome partitioning protein</fullName>
    </submittedName>
</protein>
<evidence type="ECO:0000256" key="4">
    <source>
        <dbReference type="SAM" id="MobiDB-lite"/>
    </source>
</evidence>
<dbReference type="RefSeq" id="WP_109741029.1">
    <property type="nucleotide sequence ID" value="NZ_QGGO01000001.1"/>
</dbReference>